<name>A0ABD0LAL4_9CAEN</name>
<organism evidence="7 8">
    <name type="scientific">Batillaria attramentaria</name>
    <dbReference type="NCBI Taxonomy" id="370345"/>
    <lineage>
        <taxon>Eukaryota</taxon>
        <taxon>Metazoa</taxon>
        <taxon>Spiralia</taxon>
        <taxon>Lophotrochozoa</taxon>
        <taxon>Mollusca</taxon>
        <taxon>Gastropoda</taxon>
        <taxon>Caenogastropoda</taxon>
        <taxon>Sorbeoconcha</taxon>
        <taxon>Cerithioidea</taxon>
        <taxon>Batillariidae</taxon>
        <taxon>Batillaria</taxon>
    </lineage>
</organism>
<evidence type="ECO:0000313" key="7">
    <source>
        <dbReference type="EMBL" id="KAK7496182.1"/>
    </source>
</evidence>
<evidence type="ECO:0000313" key="8">
    <source>
        <dbReference type="Proteomes" id="UP001519460"/>
    </source>
</evidence>
<dbReference type="InterPro" id="IPR001612">
    <property type="entry name" value="Caveolin"/>
</dbReference>
<dbReference type="Pfam" id="PF01146">
    <property type="entry name" value="Caveolin"/>
    <property type="match status" value="1"/>
</dbReference>
<evidence type="ECO:0000256" key="2">
    <source>
        <dbReference type="ARBA" id="ARBA00010988"/>
    </source>
</evidence>
<dbReference type="GO" id="GO:0000139">
    <property type="term" value="C:Golgi membrane"/>
    <property type="evidence" value="ECO:0007669"/>
    <property type="project" value="UniProtKB-SubCell"/>
</dbReference>
<sequence length="131" mass="14774">MATEVDFVNRDPNGINNHIQVNFEDTIAEPEGAHSIDCVWRASYSCFNCWKNFYYKLCTLLCGIPMAMCWGCEFAAIALQHVWCLTPCMRSWVVNIGICQKFYGSLVQCCIGPCCETCGLFFSNIVVKNTS</sequence>
<evidence type="ECO:0000256" key="6">
    <source>
        <dbReference type="RuleBase" id="RU000680"/>
    </source>
</evidence>
<dbReference type="AlphaFoldDB" id="A0ABD0LAL4"/>
<evidence type="ECO:0000256" key="1">
    <source>
        <dbReference type="ARBA" id="ARBA00004202"/>
    </source>
</evidence>
<dbReference type="PANTHER" id="PTHR10844:SF19">
    <property type="entry name" value="CAVEOLIN-2"/>
    <property type="match status" value="1"/>
</dbReference>
<keyword evidence="4 6" id="KW-0333">Golgi apparatus</keyword>
<comment type="caution">
    <text evidence="7">The sequence shown here is derived from an EMBL/GenBank/DDBJ whole genome shotgun (WGS) entry which is preliminary data.</text>
</comment>
<gene>
    <name evidence="7" type="ORF">BaRGS_00012592</name>
</gene>
<reference evidence="7 8" key="1">
    <citation type="journal article" date="2023" name="Sci. Data">
        <title>Genome assembly of the Korean intertidal mud-creeper Batillaria attramentaria.</title>
        <authorList>
            <person name="Patra A.K."/>
            <person name="Ho P.T."/>
            <person name="Jun S."/>
            <person name="Lee S.J."/>
            <person name="Kim Y."/>
            <person name="Won Y.J."/>
        </authorList>
    </citation>
    <scope>NUCLEOTIDE SEQUENCE [LARGE SCALE GENOMIC DNA]</scope>
    <source>
        <strain evidence="7">Wonlab-2016</strain>
    </source>
</reference>
<comment type="subcellular location">
    <subcellularLocation>
        <location evidence="1 6">Cell membrane</location>
        <topology evidence="1 6">Peripheral membrane protein</topology>
    </subcellularLocation>
    <subcellularLocation>
        <location evidence="6">Golgi apparatus membrane</location>
        <topology evidence="6">Peripheral membrane protein</topology>
    </subcellularLocation>
    <subcellularLocation>
        <location evidence="6">Membrane</location>
        <location evidence="6">Caveola</location>
        <topology evidence="6">Peripheral membrane protein</topology>
    </subcellularLocation>
</comment>
<evidence type="ECO:0000256" key="3">
    <source>
        <dbReference type="ARBA" id="ARBA00022475"/>
    </source>
</evidence>
<protein>
    <recommendedName>
        <fullName evidence="6">Caveolin</fullName>
    </recommendedName>
</protein>
<keyword evidence="5 6" id="KW-0472">Membrane</keyword>
<evidence type="ECO:0000256" key="4">
    <source>
        <dbReference type="ARBA" id="ARBA00023034"/>
    </source>
</evidence>
<dbReference type="GO" id="GO:0005901">
    <property type="term" value="C:caveola"/>
    <property type="evidence" value="ECO:0007669"/>
    <property type="project" value="UniProtKB-SubCell"/>
</dbReference>
<dbReference type="EMBL" id="JACVVK020000069">
    <property type="protein sequence ID" value="KAK7496182.1"/>
    <property type="molecule type" value="Genomic_DNA"/>
</dbReference>
<proteinExistence type="inferred from homology"/>
<keyword evidence="3 6" id="KW-1003">Cell membrane</keyword>
<evidence type="ECO:0000256" key="5">
    <source>
        <dbReference type="ARBA" id="ARBA00023136"/>
    </source>
</evidence>
<dbReference type="PANTHER" id="PTHR10844">
    <property type="entry name" value="CAVEOLIN"/>
    <property type="match status" value="1"/>
</dbReference>
<keyword evidence="8" id="KW-1185">Reference proteome</keyword>
<dbReference type="Proteomes" id="UP001519460">
    <property type="component" value="Unassembled WGS sequence"/>
</dbReference>
<comment type="function">
    <text evidence="6">May act as a scaffolding protein within caveolar membranes. Interacts directly with G-protein alpha subunits and can functionally regulate their activity.</text>
</comment>
<accession>A0ABD0LAL4</accession>
<comment type="similarity">
    <text evidence="2 6">Belongs to the caveolin family.</text>
</comment>